<protein>
    <recommendedName>
        <fullName evidence="3">MarR family transcriptional regulator</fullName>
    </recommendedName>
</protein>
<dbReference type="SUPFAM" id="SSF46785">
    <property type="entry name" value="Winged helix' DNA-binding domain"/>
    <property type="match status" value="1"/>
</dbReference>
<proteinExistence type="predicted"/>
<accession>A0ABD6CSF3</accession>
<keyword evidence="2" id="KW-1185">Reference proteome</keyword>
<comment type="caution">
    <text evidence="1">The sequence shown here is derived from an EMBL/GenBank/DDBJ whole genome shotgun (WGS) entry which is preliminary data.</text>
</comment>
<reference evidence="1 2" key="1">
    <citation type="journal article" date="2019" name="Int. J. Syst. Evol. Microbiol.">
        <title>The Global Catalogue of Microorganisms (GCM) 10K type strain sequencing project: providing services to taxonomists for standard genome sequencing and annotation.</title>
        <authorList>
            <consortium name="The Broad Institute Genomics Platform"/>
            <consortium name="The Broad Institute Genome Sequencing Center for Infectious Disease"/>
            <person name="Wu L."/>
            <person name="Ma J."/>
        </authorList>
    </citation>
    <scope>NUCLEOTIDE SEQUENCE [LARGE SCALE GENOMIC DNA]</scope>
    <source>
        <strain evidence="1 2">CGMCC 1.12121</strain>
    </source>
</reference>
<dbReference type="RefSeq" id="WP_256423023.1">
    <property type="nucleotide sequence ID" value="NZ_JANHDI010000018.1"/>
</dbReference>
<gene>
    <name evidence="1" type="ORF">ACFSBX_19010</name>
</gene>
<organism evidence="1 2">
    <name type="scientific">Halobellus rarus</name>
    <dbReference type="NCBI Taxonomy" id="1126237"/>
    <lineage>
        <taxon>Archaea</taxon>
        <taxon>Methanobacteriati</taxon>
        <taxon>Methanobacteriota</taxon>
        <taxon>Stenosarchaea group</taxon>
        <taxon>Halobacteria</taxon>
        <taxon>Halobacteriales</taxon>
        <taxon>Haloferacaceae</taxon>
        <taxon>Halobellus</taxon>
    </lineage>
</organism>
<dbReference type="InterPro" id="IPR036390">
    <property type="entry name" value="WH_DNA-bd_sf"/>
</dbReference>
<evidence type="ECO:0008006" key="3">
    <source>
        <dbReference type="Google" id="ProtNLM"/>
    </source>
</evidence>
<evidence type="ECO:0000313" key="1">
    <source>
        <dbReference type="EMBL" id="MFD1601028.1"/>
    </source>
</evidence>
<dbReference type="EMBL" id="JBHUDK010000029">
    <property type="protein sequence ID" value="MFD1601028.1"/>
    <property type="molecule type" value="Genomic_DNA"/>
</dbReference>
<name>A0ABD6CSF3_9EURY</name>
<sequence>MSDDIEEAIRVYLRDGGSATRQTLTDEIDANSTEVSRTLGQLVTRGELEEHPEIEGAFRLVDDR</sequence>
<dbReference type="Proteomes" id="UP001597085">
    <property type="component" value="Unassembled WGS sequence"/>
</dbReference>
<dbReference type="AlphaFoldDB" id="A0ABD6CSF3"/>
<evidence type="ECO:0000313" key="2">
    <source>
        <dbReference type="Proteomes" id="UP001597085"/>
    </source>
</evidence>